<protein>
    <recommendedName>
        <fullName evidence="1">DUF397 domain-containing protein</fullName>
    </recommendedName>
</protein>
<gene>
    <name evidence="2" type="ORF">GCM10009601_53540</name>
</gene>
<keyword evidence="3" id="KW-1185">Reference proteome</keyword>
<evidence type="ECO:0000259" key="1">
    <source>
        <dbReference type="Pfam" id="PF04149"/>
    </source>
</evidence>
<evidence type="ECO:0000313" key="2">
    <source>
        <dbReference type="EMBL" id="GAA1432491.1"/>
    </source>
</evidence>
<dbReference type="Pfam" id="PF04149">
    <property type="entry name" value="DUF397"/>
    <property type="match status" value="1"/>
</dbReference>
<name>A0ABP4JVZ8_9ACTN</name>
<sequence>MSDQRKWIRSSYSDDEGGNCVEVALETPVHIRDSKNAEGPRLTVPASAWAAFIAELRPGA</sequence>
<reference evidence="3" key="1">
    <citation type="journal article" date="2019" name="Int. J. Syst. Evol. Microbiol.">
        <title>The Global Catalogue of Microorganisms (GCM) 10K type strain sequencing project: providing services to taxonomists for standard genome sequencing and annotation.</title>
        <authorList>
            <consortium name="The Broad Institute Genomics Platform"/>
            <consortium name="The Broad Institute Genome Sequencing Center for Infectious Disease"/>
            <person name="Wu L."/>
            <person name="Ma J."/>
        </authorList>
    </citation>
    <scope>NUCLEOTIDE SEQUENCE [LARGE SCALE GENOMIC DNA]</scope>
    <source>
        <strain evidence="3">JCM 11756</strain>
    </source>
</reference>
<feature type="domain" description="DUF397" evidence="1">
    <location>
        <begin position="6"/>
        <end position="57"/>
    </location>
</feature>
<dbReference type="InterPro" id="IPR007278">
    <property type="entry name" value="DUF397"/>
</dbReference>
<dbReference type="Proteomes" id="UP001500973">
    <property type="component" value="Unassembled WGS sequence"/>
</dbReference>
<dbReference type="RefSeq" id="WP_344015745.1">
    <property type="nucleotide sequence ID" value="NZ_BAAAIZ010000096.1"/>
</dbReference>
<evidence type="ECO:0000313" key="3">
    <source>
        <dbReference type="Proteomes" id="UP001500973"/>
    </source>
</evidence>
<accession>A0ABP4JVZ8</accession>
<proteinExistence type="predicted"/>
<dbReference type="EMBL" id="BAAAIZ010000096">
    <property type="protein sequence ID" value="GAA1432491.1"/>
    <property type="molecule type" value="Genomic_DNA"/>
</dbReference>
<comment type="caution">
    <text evidence="2">The sequence shown here is derived from an EMBL/GenBank/DDBJ whole genome shotgun (WGS) entry which is preliminary data.</text>
</comment>
<organism evidence="2 3">
    <name type="scientific">Streptomyces thermospinosisporus</name>
    <dbReference type="NCBI Taxonomy" id="161482"/>
    <lineage>
        <taxon>Bacteria</taxon>
        <taxon>Bacillati</taxon>
        <taxon>Actinomycetota</taxon>
        <taxon>Actinomycetes</taxon>
        <taxon>Kitasatosporales</taxon>
        <taxon>Streptomycetaceae</taxon>
        <taxon>Streptomyces</taxon>
    </lineage>
</organism>